<name>A0ABV2TCE2_9BACT</name>
<evidence type="ECO:0000313" key="1">
    <source>
        <dbReference type="EMBL" id="MET7000707.1"/>
    </source>
</evidence>
<comment type="caution">
    <text evidence="1">The sequence shown here is derived from an EMBL/GenBank/DDBJ whole genome shotgun (WGS) entry which is preliminary data.</text>
</comment>
<dbReference type="RefSeq" id="WP_354663259.1">
    <property type="nucleotide sequence ID" value="NZ_JBEXAC010000002.1"/>
</dbReference>
<protein>
    <submittedName>
        <fullName evidence="1">Uncharacterized protein</fullName>
    </submittedName>
</protein>
<dbReference type="EMBL" id="JBEXAC010000002">
    <property type="protein sequence ID" value="MET7000707.1"/>
    <property type="molecule type" value="Genomic_DNA"/>
</dbReference>
<sequence>MGYSVEYFDKVLLGSHLYGINAAGNVLEDLEQRGNFLEYAQMENAKGQLKFMYNSERRCIEKSSERAGQKKEHVHDIVLPFEVAHLQHEQSLKVYDNINRLSRYHGYGFQKLGEDYVERDIGIRPRIELPEWTYYLHVQKNALGSVLNTSTVSLENLVEKHDQKGSWLEGVYDKDQRSFLAVDLQKAPVGSYFIQFPSLRAMDPYGVAEMEGKRPYHYLTLYPIVKNIVPLHMEVKMSNSASLKRMAGNVKDDLPFNTSKRKAPKL</sequence>
<keyword evidence="2" id="KW-1185">Reference proteome</keyword>
<proteinExistence type="predicted"/>
<evidence type="ECO:0000313" key="2">
    <source>
        <dbReference type="Proteomes" id="UP001549749"/>
    </source>
</evidence>
<dbReference type="Proteomes" id="UP001549749">
    <property type="component" value="Unassembled WGS sequence"/>
</dbReference>
<organism evidence="1 2">
    <name type="scientific">Chitinophaga defluvii</name>
    <dbReference type="NCBI Taxonomy" id="3163343"/>
    <lineage>
        <taxon>Bacteria</taxon>
        <taxon>Pseudomonadati</taxon>
        <taxon>Bacteroidota</taxon>
        <taxon>Chitinophagia</taxon>
        <taxon>Chitinophagales</taxon>
        <taxon>Chitinophagaceae</taxon>
        <taxon>Chitinophaga</taxon>
    </lineage>
</organism>
<reference evidence="1 2" key="1">
    <citation type="submission" date="2024-06" db="EMBL/GenBank/DDBJ databases">
        <title>Chitinophaga defluvii sp. nov., isolated from municipal sewage.</title>
        <authorList>
            <person name="Zhang L."/>
        </authorList>
    </citation>
    <scope>NUCLEOTIDE SEQUENCE [LARGE SCALE GENOMIC DNA]</scope>
    <source>
        <strain evidence="1 2">H8</strain>
    </source>
</reference>
<accession>A0ABV2TCE2</accession>
<gene>
    <name evidence="1" type="ORF">ABR189_25205</name>
</gene>